<keyword evidence="3" id="KW-0808">Transferase</keyword>
<dbReference type="InterPro" id="IPR029063">
    <property type="entry name" value="SAM-dependent_MTases_sf"/>
</dbReference>
<reference evidence="3 4" key="1">
    <citation type="submission" date="2021-02" db="EMBL/GenBank/DDBJ databases">
        <authorList>
            <person name="Jung H.S."/>
            <person name="Chun B.H."/>
            <person name="Jeon C.O."/>
        </authorList>
    </citation>
    <scope>NUCLEOTIDE SEQUENCE [LARGE SCALE GENOMIC DNA]</scope>
    <source>
        <strain evidence="3 4">LMG 25203</strain>
    </source>
</reference>
<dbReference type="GO" id="GO:0032259">
    <property type="term" value="P:methylation"/>
    <property type="evidence" value="ECO:0007669"/>
    <property type="project" value="UniProtKB-KW"/>
</dbReference>
<feature type="domain" description="THUMP-like" evidence="1">
    <location>
        <begin position="321"/>
        <end position="391"/>
    </location>
</feature>
<proteinExistence type="predicted"/>
<feature type="domain" description="PG-1098 ferredoxin-like" evidence="2">
    <location>
        <begin position="278"/>
        <end position="320"/>
    </location>
</feature>
<dbReference type="Proteomes" id="UP000759529">
    <property type="component" value="Unassembled WGS sequence"/>
</dbReference>
<keyword evidence="3" id="KW-0489">Methyltransferase</keyword>
<dbReference type="EMBL" id="JACSOD020000493">
    <property type="protein sequence ID" value="MBM6499904.1"/>
    <property type="molecule type" value="Genomic_DNA"/>
</dbReference>
<dbReference type="SUPFAM" id="SSF53335">
    <property type="entry name" value="S-adenosyl-L-methionine-dependent methyltransferases"/>
    <property type="match status" value="1"/>
</dbReference>
<name>A0ABS2CZ89_9FLAO</name>
<dbReference type="InterPro" id="IPR054168">
    <property type="entry name" value="PG_1098_Fer"/>
</dbReference>
<gene>
    <name evidence="3" type="ORF">H9X54_011415</name>
</gene>
<organism evidence="3 4">
    <name type="scientific">Flavobacterium macrobrachii</name>
    <dbReference type="NCBI Taxonomy" id="591204"/>
    <lineage>
        <taxon>Bacteria</taxon>
        <taxon>Pseudomonadati</taxon>
        <taxon>Bacteroidota</taxon>
        <taxon>Flavobacteriia</taxon>
        <taxon>Flavobacteriales</taxon>
        <taxon>Flavobacteriaceae</taxon>
        <taxon>Flavobacterium</taxon>
    </lineage>
</organism>
<dbReference type="Gene3D" id="3.40.50.150">
    <property type="entry name" value="Vaccinia Virus protein VP39"/>
    <property type="match status" value="1"/>
</dbReference>
<comment type="caution">
    <text evidence="3">The sequence shown here is derived from an EMBL/GenBank/DDBJ whole genome shotgun (WGS) entry which is preliminary data.</text>
</comment>
<dbReference type="RefSeq" id="WP_187656355.1">
    <property type="nucleotide sequence ID" value="NZ_JACSOD020000493.1"/>
</dbReference>
<dbReference type="PANTHER" id="PTHR14741:SF32">
    <property type="entry name" value="TRIMETHYLGUANOSINE SYNTHASE"/>
    <property type="match status" value="1"/>
</dbReference>
<dbReference type="GO" id="GO:0008168">
    <property type="term" value="F:methyltransferase activity"/>
    <property type="evidence" value="ECO:0007669"/>
    <property type="project" value="UniProtKB-KW"/>
</dbReference>
<dbReference type="Pfam" id="PF03602">
    <property type="entry name" value="Cons_hypoth95"/>
    <property type="match status" value="1"/>
</dbReference>
<evidence type="ECO:0000259" key="2">
    <source>
        <dbReference type="Pfam" id="PF22013"/>
    </source>
</evidence>
<evidence type="ECO:0000313" key="4">
    <source>
        <dbReference type="Proteomes" id="UP000759529"/>
    </source>
</evidence>
<evidence type="ECO:0000313" key="3">
    <source>
        <dbReference type="EMBL" id="MBM6499904.1"/>
    </source>
</evidence>
<dbReference type="InterPro" id="IPR041497">
    <property type="entry name" value="Thump-like"/>
</dbReference>
<dbReference type="Pfam" id="PF22013">
    <property type="entry name" value="PG_1098_Fer"/>
    <property type="match status" value="1"/>
</dbReference>
<evidence type="ECO:0000259" key="1">
    <source>
        <dbReference type="Pfam" id="PF18096"/>
    </source>
</evidence>
<protein>
    <submittedName>
        <fullName evidence="3">RsmD family RNA methyltransferase</fullName>
    </submittedName>
</protein>
<accession>A0ABS2CZ89</accession>
<sequence length="393" mass="45256">MVQSILSKEIQHYIDDKINADVTKLALQKNPFPEVEWNLVLQQLAAKQKAKSKLPTWFKTQNIYYPSKISVEQTSSEKTAHYKASLISGDNLIDLTGGFGVDDFYFSKTVAKVVHCEINTELSKIVNHNFEQLNVKNIDCFADDSSEVLQKLNQKFDWIYIDPSRRNDSKGKVFMLKDCLPNVPELLDFYFSFSDNIMIKTAPILDISAGISELKNIAEIHIVALENEVKELLFILKKKHESTIEIKTVNLLKDNKEVFQFQMNSDAKKTNYAAPKKYLFEPNAAIMKSGGFDSIATQFELEKLHQHSHLYTSNELLDFPGRIFEIQNTLEYNKTNMKSYLENQKANITTRNFPETVENIRKKWKIKDGGNVYSFFTTDMTNSKIVLLCEKLK</sequence>
<keyword evidence="4" id="KW-1185">Reference proteome</keyword>
<dbReference type="PANTHER" id="PTHR14741">
    <property type="entry name" value="S-ADENOSYLMETHIONINE-DEPENDENT METHYLTRANSFERASE RELATED"/>
    <property type="match status" value="1"/>
</dbReference>
<dbReference type="Gene3D" id="1.10.10.1110">
    <property type="entry name" value="Methyltransferase PG1098, N-terminal domain"/>
    <property type="match status" value="1"/>
</dbReference>
<dbReference type="Pfam" id="PF18096">
    <property type="entry name" value="Thump_like"/>
    <property type="match status" value="1"/>
</dbReference>